<evidence type="ECO:0000313" key="3">
    <source>
        <dbReference type="Proteomes" id="UP000277580"/>
    </source>
</evidence>
<dbReference type="Proteomes" id="UP000277580">
    <property type="component" value="Unassembled WGS sequence"/>
</dbReference>
<dbReference type="SUPFAM" id="SSF46579">
    <property type="entry name" value="Prefoldin"/>
    <property type="match status" value="1"/>
</dbReference>
<feature type="compositionally biased region" description="Acidic residues" evidence="1">
    <location>
        <begin position="104"/>
        <end position="122"/>
    </location>
</feature>
<dbReference type="InParanoid" id="A0A3N4KPH4"/>
<keyword evidence="3" id="KW-1185">Reference proteome</keyword>
<evidence type="ECO:0000256" key="1">
    <source>
        <dbReference type="SAM" id="MobiDB-lite"/>
    </source>
</evidence>
<feature type="compositionally biased region" description="Basic and acidic residues" evidence="1">
    <location>
        <begin position="212"/>
        <end position="251"/>
    </location>
</feature>
<protein>
    <submittedName>
        <fullName evidence="2">Uncharacterized protein</fullName>
    </submittedName>
</protein>
<proteinExistence type="predicted"/>
<feature type="region of interest" description="Disordered" evidence="1">
    <location>
        <begin position="104"/>
        <end position="321"/>
    </location>
</feature>
<feature type="compositionally biased region" description="Basic and acidic residues" evidence="1">
    <location>
        <begin position="139"/>
        <end position="172"/>
    </location>
</feature>
<sequence>MSSSLRPRLERLRKSLRHWQIYTNEYEALRRGLSSLPLAATREDMLELASKATRKVVDEQEVEELLGDGLETKRNVIEVITEITHRLGDSTENVAQLEEQIEAAENEIDPDEEDEEDEYEPVDDAKYRPTVEGLATPEVQKEIEEFRKRLHERGEASRAEAAKVAAEDLEKSIKKRRGGGVRFAQETDEEESGEEDTANAKDPAETNVGPGKKTDTVDTPDSVRLDPVDKEDPAENEDLLDKADSADKPESVVRSGAVDKQVSVGDCPSFSRKHASDTEDEYSISESSAAEGERQPPKRVMLTTVTRSVARSNPPDSSTQD</sequence>
<evidence type="ECO:0000313" key="2">
    <source>
        <dbReference type="EMBL" id="RPB12504.1"/>
    </source>
</evidence>
<name>A0A3N4KPH4_9PEZI</name>
<dbReference type="STRING" id="1392247.A0A3N4KPH4"/>
<dbReference type="InterPro" id="IPR039553">
    <property type="entry name" value="Prefoldin-like"/>
</dbReference>
<gene>
    <name evidence="2" type="ORF">P167DRAFT_535854</name>
</gene>
<feature type="compositionally biased region" description="Acidic residues" evidence="1">
    <location>
        <begin position="186"/>
        <end position="197"/>
    </location>
</feature>
<dbReference type="OrthoDB" id="21413at2759"/>
<organism evidence="2 3">
    <name type="scientific">Morchella conica CCBAS932</name>
    <dbReference type="NCBI Taxonomy" id="1392247"/>
    <lineage>
        <taxon>Eukaryota</taxon>
        <taxon>Fungi</taxon>
        <taxon>Dikarya</taxon>
        <taxon>Ascomycota</taxon>
        <taxon>Pezizomycotina</taxon>
        <taxon>Pezizomycetes</taxon>
        <taxon>Pezizales</taxon>
        <taxon>Morchellaceae</taxon>
        <taxon>Morchella</taxon>
    </lineage>
</organism>
<feature type="compositionally biased region" description="Polar residues" evidence="1">
    <location>
        <begin position="303"/>
        <end position="321"/>
    </location>
</feature>
<dbReference type="Pfam" id="PF13758">
    <property type="entry name" value="Prefoldin_3"/>
    <property type="match status" value="1"/>
</dbReference>
<accession>A0A3N4KPH4</accession>
<dbReference type="EMBL" id="ML119128">
    <property type="protein sequence ID" value="RPB12504.1"/>
    <property type="molecule type" value="Genomic_DNA"/>
</dbReference>
<reference evidence="2 3" key="1">
    <citation type="journal article" date="2018" name="Nat. Ecol. Evol.">
        <title>Pezizomycetes genomes reveal the molecular basis of ectomycorrhizal truffle lifestyle.</title>
        <authorList>
            <person name="Murat C."/>
            <person name="Payen T."/>
            <person name="Noel B."/>
            <person name="Kuo A."/>
            <person name="Morin E."/>
            <person name="Chen J."/>
            <person name="Kohler A."/>
            <person name="Krizsan K."/>
            <person name="Balestrini R."/>
            <person name="Da Silva C."/>
            <person name="Montanini B."/>
            <person name="Hainaut M."/>
            <person name="Levati E."/>
            <person name="Barry K.W."/>
            <person name="Belfiori B."/>
            <person name="Cichocki N."/>
            <person name="Clum A."/>
            <person name="Dockter R.B."/>
            <person name="Fauchery L."/>
            <person name="Guy J."/>
            <person name="Iotti M."/>
            <person name="Le Tacon F."/>
            <person name="Lindquist E.A."/>
            <person name="Lipzen A."/>
            <person name="Malagnac F."/>
            <person name="Mello A."/>
            <person name="Molinier V."/>
            <person name="Miyauchi S."/>
            <person name="Poulain J."/>
            <person name="Riccioni C."/>
            <person name="Rubini A."/>
            <person name="Sitrit Y."/>
            <person name="Splivallo R."/>
            <person name="Traeger S."/>
            <person name="Wang M."/>
            <person name="Zifcakova L."/>
            <person name="Wipf D."/>
            <person name="Zambonelli A."/>
            <person name="Paolocci F."/>
            <person name="Nowrousian M."/>
            <person name="Ottonello S."/>
            <person name="Baldrian P."/>
            <person name="Spatafora J.W."/>
            <person name="Henrissat B."/>
            <person name="Nagy L.G."/>
            <person name="Aury J.M."/>
            <person name="Wincker P."/>
            <person name="Grigoriev I.V."/>
            <person name="Bonfante P."/>
            <person name="Martin F.M."/>
        </authorList>
    </citation>
    <scope>NUCLEOTIDE SEQUENCE [LARGE SCALE GENOMIC DNA]</scope>
    <source>
        <strain evidence="2 3">CCBAS932</strain>
    </source>
</reference>
<dbReference type="AlphaFoldDB" id="A0A3N4KPH4"/>